<gene>
    <name evidence="1" type="ORF">ACFSGX_11325</name>
</gene>
<sequence length="82" mass="8616">MLTDATLLSRVEAYLEATGVRPSRFGLDVMGDGGLVAQLRAGRSLSLKNAVKVMLYIEANNASSGSFPVADATARITQMAAK</sequence>
<name>A0ABW4U005_9SPHN</name>
<organism evidence="1 2">
    <name type="scientific">Sphingomonas arantia</name>
    <dbReference type="NCBI Taxonomy" id="1460676"/>
    <lineage>
        <taxon>Bacteria</taxon>
        <taxon>Pseudomonadati</taxon>
        <taxon>Pseudomonadota</taxon>
        <taxon>Alphaproteobacteria</taxon>
        <taxon>Sphingomonadales</taxon>
        <taxon>Sphingomonadaceae</taxon>
        <taxon>Sphingomonas</taxon>
    </lineage>
</organism>
<comment type="caution">
    <text evidence="1">The sequence shown here is derived from an EMBL/GenBank/DDBJ whole genome shotgun (WGS) entry which is preliminary data.</text>
</comment>
<evidence type="ECO:0000313" key="2">
    <source>
        <dbReference type="Proteomes" id="UP001597400"/>
    </source>
</evidence>
<accession>A0ABW4U005</accession>
<keyword evidence="2" id="KW-1185">Reference proteome</keyword>
<dbReference type="EMBL" id="JBHUGS010000002">
    <property type="protein sequence ID" value="MFD1951354.1"/>
    <property type="molecule type" value="Genomic_DNA"/>
</dbReference>
<reference evidence="2" key="1">
    <citation type="journal article" date="2019" name="Int. J. Syst. Evol. Microbiol.">
        <title>The Global Catalogue of Microorganisms (GCM) 10K type strain sequencing project: providing services to taxonomists for standard genome sequencing and annotation.</title>
        <authorList>
            <consortium name="The Broad Institute Genomics Platform"/>
            <consortium name="The Broad Institute Genome Sequencing Center for Infectious Disease"/>
            <person name="Wu L."/>
            <person name="Ma J."/>
        </authorList>
    </citation>
    <scope>NUCLEOTIDE SEQUENCE [LARGE SCALE GENOMIC DNA]</scope>
    <source>
        <strain evidence="2">CGMCC 1.12702</strain>
    </source>
</reference>
<proteinExistence type="predicted"/>
<dbReference type="Proteomes" id="UP001597400">
    <property type="component" value="Unassembled WGS sequence"/>
</dbReference>
<protein>
    <submittedName>
        <fullName evidence="1">Uncharacterized protein</fullName>
    </submittedName>
</protein>
<evidence type="ECO:0000313" key="1">
    <source>
        <dbReference type="EMBL" id="MFD1951354.1"/>
    </source>
</evidence>